<comment type="similarity">
    <text evidence="1">Belongs to the 3-oxoacid CoA-transferase subunit A family.</text>
</comment>
<reference evidence="3 4" key="1">
    <citation type="submission" date="2019-06" db="EMBL/GenBank/DDBJ databases">
        <title>Sequencing the genomes of 1000 actinobacteria strains.</title>
        <authorList>
            <person name="Klenk H.-P."/>
        </authorList>
    </citation>
    <scope>NUCLEOTIDE SEQUENCE [LARGE SCALE GENOMIC DNA]</scope>
    <source>
        <strain evidence="3 4">DSM 45671</strain>
    </source>
</reference>
<dbReference type="Gene3D" id="3.40.1080.10">
    <property type="entry name" value="Glutaconate Coenzyme A-transferase"/>
    <property type="match status" value="1"/>
</dbReference>
<dbReference type="NCBIfam" id="TIGR02429">
    <property type="entry name" value="pcaI_scoA_fam"/>
    <property type="match status" value="1"/>
</dbReference>
<dbReference type="RefSeq" id="WP_147259318.1">
    <property type="nucleotide sequence ID" value="NZ_VIWU01000001.1"/>
</dbReference>
<evidence type="ECO:0000313" key="3">
    <source>
        <dbReference type="EMBL" id="TWF80681.1"/>
    </source>
</evidence>
<dbReference type="Pfam" id="PF01144">
    <property type="entry name" value="CoA_trans"/>
    <property type="match status" value="1"/>
</dbReference>
<accession>A0A561T0Q1</accession>
<organism evidence="3 4">
    <name type="scientific">Pseudonocardia hierapolitana</name>
    <dbReference type="NCBI Taxonomy" id="1128676"/>
    <lineage>
        <taxon>Bacteria</taxon>
        <taxon>Bacillati</taxon>
        <taxon>Actinomycetota</taxon>
        <taxon>Actinomycetes</taxon>
        <taxon>Pseudonocardiales</taxon>
        <taxon>Pseudonocardiaceae</taxon>
        <taxon>Pseudonocardia</taxon>
    </lineage>
</organism>
<dbReference type="Proteomes" id="UP000321261">
    <property type="component" value="Unassembled WGS sequence"/>
</dbReference>
<dbReference type="InterPro" id="IPR012792">
    <property type="entry name" value="3-oxoacid_CoA-transf_A"/>
</dbReference>
<dbReference type="OrthoDB" id="3369756at2"/>
<proteinExistence type="inferred from homology"/>
<comment type="caution">
    <text evidence="3">The sequence shown here is derived from an EMBL/GenBank/DDBJ whole genome shotgun (WGS) entry which is preliminary data.</text>
</comment>
<dbReference type="EMBL" id="VIWU01000001">
    <property type="protein sequence ID" value="TWF80681.1"/>
    <property type="molecule type" value="Genomic_DNA"/>
</dbReference>
<dbReference type="SMART" id="SM00882">
    <property type="entry name" value="CoA_trans"/>
    <property type="match status" value="1"/>
</dbReference>
<dbReference type="AlphaFoldDB" id="A0A561T0Q1"/>
<dbReference type="SUPFAM" id="SSF100950">
    <property type="entry name" value="NagB/RpiA/CoA transferase-like"/>
    <property type="match status" value="1"/>
</dbReference>
<sequence>MSTLADRVTVDSAVLDVAEAVSRIEDGATLMVGGFGLVGAPLTLIEGLLAHTTAGNLTIISNNLGEPGRGLGRLLLEGRVRKAVGSYFTSNPDVVAAYQAGKLEIDLLPQGTLAEAIRAGGAGIGGFYTRTGWGTSLGEGREERTIRGEPHIYQESLRADVALVRARAADELGNLVYSKTARNFNPDMATAADLVIAEVDEVVPVGALDPEAIVTPHLFVDAVVLSDTVVLSGAAR</sequence>
<gene>
    <name evidence="3" type="ORF">FHX44_116624</name>
</gene>
<dbReference type="InterPro" id="IPR004163">
    <property type="entry name" value="CoA_transf_BS"/>
</dbReference>
<evidence type="ECO:0000313" key="4">
    <source>
        <dbReference type="Proteomes" id="UP000321261"/>
    </source>
</evidence>
<keyword evidence="2 3" id="KW-0808">Transferase</keyword>
<dbReference type="PANTHER" id="PTHR13707">
    <property type="entry name" value="KETOACID-COENZYME A TRANSFERASE"/>
    <property type="match status" value="1"/>
</dbReference>
<protein>
    <submittedName>
        <fullName evidence="3">3-oxoacid CoA-transferase subunit A/3-oxoadipate CoA-transferase alpha subunit</fullName>
    </submittedName>
</protein>
<evidence type="ECO:0000256" key="1">
    <source>
        <dbReference type="ARBA" id="ARBA00005612"/>
    </source>
</evidence>
<dbReference type="PROSITE" id="PS01273">
    <property type="entry name" value="COA_TRANSF_1"/>
    <property type="match status" value="1"/>
</dbReference>
<dbReference type="GO" id="GO:0008410">
    <property type="term" value="F:CoA-transferase activity"/>
    <property type="evidence" value="ECO:0007669"/>
    <property type="project" value="InterPro"/>
</dbReference>
<dbReference type="InterPro" id="IPR037171">
    <property type="entry name" value="NagB/RpiA_transferase-like"/>
</dbReference>
<keyword evidence="4" id="KW-1185">Reference proteome</keyword>
<evidence type="ECO:0000256" key="2">
    <source>
        <dbReference type="ARBA" id="ARBA00022679"/>
    </source>
</evidence>
<name>A0A561T0Q1_9PSEU</name>
<dbReference type="PANTHER" id="PTHR13707:SF60">
    <property type="entry name" value="ACETATE COA-TRANSFERASE SUBUNIT ALPHA"/>
    <property type="match status" value="1"/>
</dbReference>
<dbReference type="InterPro" id="IPR004165">
    <property type="entry name" value="CoA_trans_fam_I"/>
</dbReference>